<proteinExistence type="predicted"/>
<dbReference type="InParanoid" id="A0A409WYN2"/>
<protein>
    <recommendedName>
        <fullName evidence="2">G domain-containing protein</fullName>
    </recommendedName>
</protein>
<dbReference type="SUPFAM" id="SSF52540">
    <property type="entry name" value="P-loop containing nucleoside triphosphate hydrolases"/>
    <property type="match status" value="1"/>
</dbReference>
<feature type="domain" description="G" evidence="2">
    <location>
        <begin position="1"/>
        <end position="77"/>
    </location>
</feature>
<keyword evidence="4" id="KW-1185">Reference proteome</keyword>
<comment type="caution">
    <text evidence="3">The sequence shown here is derived from an EMBL/GenBank/DDBJ whole genome shotgun (WGS) entry which is preliminary data.</text>
</comment>
<dbReference type="GO" id="GO:0005525">
    <property type="term" value="F:GTP binding"/>
    <property type="evidence" value="ECO:0007669"/>
    <property type="project" value="InterPro"/>
</dbReference>
<reference evidence="3 4" key="1">
    <citation type="journal article" date="2018" name="Evol. Lett.">
        <title>Horizontal gene cluster transfer increased hallucinogenic mushroom diversity.</title>
        <authorList>
            <person name="Reynolds H.T."/>
            <person name="Vijayakumar V."/>
            <person name="Gluck-Thaler E."/>
            <person name="Korotkin H.B."/>
            <person name="Matheny P.B."/>
            <person name="Slot J.C."/>
        </authorList>
    </citation>
    <scope>NUCLEOTIDE SEQUENCE [LARGE SCALE GENOMIC DNA]</scope>
    <source>
        <strain evidence="3 4">2629</strain>
    </source>
</reference>
<dbReference type="Proteomes" id="UP000284842">
    <property type="component" value="Unassembled WGS sequence"/>
</dbReference>
<accession>A0A409WYN2</accession>
<sequence>MGPTGAGKSTFIEALAGPNSKMEKISSGRLEGYTQDITCYEVLNFKRHNDYTMYIIDSPGFADTKISEFEIVSKIQRWIKDNDGDSIDRILYLHPITSTRLPRSQKSVLKTFRALTGQDSSDNITIATTMWDSVFGETGHERARSNFEALRTQVWKDLLDRGAQLAKFHNTQASAMKILDLTSCEGNLEWFQFENQEGERSDVRRKPFGINLYSDLVDRIEGLQSRETTLISELEEIAANEEELRSILESDLQEVHNLLDRFQRDLQALGPPPPHIMAQLPTIATIPGNRKQPKGHGPEVLALSSKPVPGEPGPAASSSQSHSHLISLRSRGLYNIWYSTKKRAKRVFHYTGESK</sequence>
<evidence type="ECO:0000259" key="2">
    <source>
        <dbReference type="Pfam" id="PF01926"/>
    </source>
</evidence>
<dbReference type="InterPro" id="IPR027417">
    <property type="entry name" value="P-loop_NTPase"/>
</dbReference>
<evidence type="ECO:0000256" key="1">
    <source>
        <dbReference type="SAM" id="MobiDB-lite"/>
    </source>
</evidence>
<dbReference type="STRING" id="181874.A0A409WYN2"/>
<evidence type="ECO:0000313" key="3">
    <source>
        <dbReference type="EMBL" id="PPQ83607.1"/>
    </source>
</evidence>
<gene>
    <name evidence="3" type="ORF">CVT24_005420</name>
</gene>
<dbReference type="Gene3D" id="3.40.50.300">
    <property type="entry name" value="P-loop containing nucleotide triphosphate hydrolases"/>
    <property type="match status" value="1"/>
</dbReference>
<dbReference type="EMBL" id="NHTK01005009">
    <property type="protein sequence ID" value="PPQ83607.1"/>
    <property type="molecule type" value="Genomic_DNA"/>
</dbReference>
<name>A0A409WYN2_9AGAR</name>
<feature type="region of interest" description="Disordered" evidence="1">
    <location>
        <begin position="287"/>
        <end position="323"/>
    </location>
</feature>
<evidence type="ECO:0000313" key="4">
    <source>
        <dbReference type="Proteomes" id="UP000284842"/>
    </source>
</evidence>
<dbReference type="AlphaFoldDB" id="A0A409WYN2"/>
<dbReference type="InterPro" id="IPR006073">
    <property type="entry name" value="GTP-bd"/>
</dbReference>
<dbReference type="OrthoDB" id="8954335at2759"/>
<organism evidence="3 4">
    <name type="scientific">Panaeolus cyanescens</name>
    <dbReference type="NCBI Taxonomy" id="181874"/>
    <lineage>
        <taxon>Eukaryota</taxon>
        <taxon>Fungi</taxon>
        <taxon>Dikarya</taxon>
        <taxon>Basidiomycota</taxon>
        <taxon>Agaricomycotina</taxon>
        <taxon>Agaricomycetes</taxon>
        <taxon>Agaricomycetidae</taxon>
        <taxon>Agaricales</taxon>
        <taxon>Agaricineae</taxon>
        <taxon>Galeropsidaceae</taxon>
        <taxon>Panaeolus</taxon>
    </lineage>
</organism>
<dbReference type="Pfam" id="PF01926">
    <property type="entry name" value="MMR_HSR1"/>
    <property type="match status" value="1"/>
</dbReference>